<gene>
    <name evidence="1" type="ORF">AVDCRST_MAG01-01-3696</name>
</gene>
<reference evidence="1" key="1">
    <citation type="submission" date="2020-02" db="EMBL/GenBank/DDBJ databases">
        <authorList>
            <person name="Meier V. D."/>
        </authorList>
    </citation>
    <scope>NUCLEOTIDE SEQUENCE</scope>
    <source>
        <strain evidence="1">AVDCRST_MAG01</strain>
    </source>
</reference>
<sequence>MHPVEARAAHDDVLGGLVGHREDPVVAPSAVDGVNRVLGRAVVAQAVADEVPAFAAREGVRAKAALQVVGAVVSGEGVGTRVPVVRARRPRKAVADENVLARPAAHGVVAGAAYEQAVSAAEALYGVVAALAVQVVGPVRTHHRIALGAAVLLQRHSHPRREGRHQGCHRQNRHRPPHVVPLLVSAPGRPGWHGRHYGGGGLQDCGKQVTVATCFGNGSATHRGEAHRSGLFSVLLTKGLLGSCSFAR</sequence>
<proteinExistence type="predicted"/>
<dbReference type="AlphaFoldDB" id="A0A6J4QGT0"/>
<name>A0A6J4QGT0_9ACTN</name>
<organism evidence="1">
    <name type="scientific">uncultured Rubrobacteraceae bacterium</name>
    <dbReference type="NCBI Taxonomy" id="349277"/>
    <lineage>
        <taxon>Bacteria</taxon>
        <taxon>Bacillati</taxon>
        <taxon>Actinomycetota</taxon>
        <taxon>Rubrobacteria</taxon>
        <taxon>Rubrobacterales</taxon>
        <taxon>Rubrobacteraceae</taxon>
        <taxon>environmental samples</taxon>
    </lineage>
</organism>
<accession>A0A6J4QGT0</accession>
<evidence type="ECO:0000313" key="1">
    <source>
        <dbReference type="EMBL" id="CAA9441511.1"/>
    </source>
</evidence>
<protein>
    <submittedName>
        <fullName evidence="1">Uncharacterized protein</fullName>
    </submittedName>
</protein>
<dbReference type="EMBL" id="CADCUW010000479">
    <property type="protein sequence ID" value="CAA9441511.1"/>
    <property type="molecule type" value="Genomic_DNA"/>
</dbReference>